<comment type="caution">
    <text evidence="5">The sequence shown here is derived from an EMBL/GenBank/DDBJ whole genome shotgun (WGS) entry which is preliminary data.</text>
</comment>
<proteinExistence type="predicted"/>
<evidence type="ECO:0000256" key="3">
    <source>
        <dbReference type="ARBA" id="ARBA00022837"/>
    </source>
</evidence>
<accession>A0AA92TV69</accession>
<dbReference type="InterPro" id="IPR013785">
    <property type="entry name" value="Aldolase_TIM"/>
</dbReference>
<dbReference type="GO" id="GO:0030246">
    <property type="term" value="F:carbohydrate binding"/>
    <property type="evidence" value="ECO:0007669"/>
    <property type="project" value="InterPro"/>
</dbReference>
<dbReference type="Gene3D" id="3.20.20.70">
    <property type="entry name" value="Aldolase class I"/>
    <property type="match status" value="1"/>
</dbReference>
<dbReference type="EMBL" id="QSAG01000059">
    <property type="protein sequence ID" value="RGW39273.1"/>
    <property type="molecule type" value="Genomic_DNA"/>
</dbReference>
<dbReference type="Pfam" id="PF14508">
    <property type="entry name" value="GH97_N"/>
    <property type="match status" value="1"/>
</dbReference>
<dbReference type="Proteomes" id="UP000283785">
    <property type="component" value="Unassembled WGS sequence"/>
</dbReference>
<dbReference type="PANTHER" id="PTHR35803:SF2">
    <property type="entry name" value="RETAINING ALPHA-GALACTOSIDASE"/>
    <property type="match status" value="1"/>
</dbReference>
<keyword evidence="3" id="KW-0106">Calcium</keyword>
<dbReference type="AlphaFoldDB" id="A0AA92TV69"/>
<evidence type="ECO:0000313" key="6">
    <source>
        <dbReference type="Proteomes" id="UP000283785"/>
    </source>
</evidence>
<evidence type="ECO:0000256" key="1">
    <source>
        <dbReference type="ARBA" id="ARBA00001913"/>
    </source>
</evidence>
<dbReference type="RefSeq" id="WP_118066853.1">
    <property type="nucleotide sequence ID" value="NZ_QSAG01000059.1"/>
</dbReference>
<reference evidence="5 6" key="1">
    <citation type="submission" date="2018-08" db="EMBL/GenBank/DDBJ databases">
        <title>A genome reference for cultivated species of the human gut microbiota.</title>
        <authorList>
            <person name="Zou Y."/>
            <person name="Xue W."/>
            <person name="Luo G."/>
        </authorList>
    </citation>
    <scope>NUCLEOTIDE SEQUENCE [LARGE SCALE GENOMIC DNA]</scope>
    <source>
        <strain evidence="5 6">AF12-50</strain>
    </source>
</reference>
<dbReference type="InterPro" id="IPR014718">
    <property type="entry name" value="GH-type_carb-bd"/>
</dbReference>
<name>A0AA92TV69_9BACT</name>
<evidence type="ECO:0000313" key="5">
    <source>
        <dbReference type="EMBL" id="RGW39273.1"/>
    </source>
</evidence>
<comment type="subunit">
    <text evidence="2">Monomer.</text>
</comment>
<dbReference type="PANTHER" id="PTHR35803">
    <property type="entry name" value="GLUCAN 1,4-ALPHA-GLUCOSIDASE SUSB-RELATED"/>
    <property type="match status" value="1"/>
</dbReference>
<dbReference type="InterPro" id="IPR029486">
    <property type="entry name" value="GH97_N"/>
</dbReference>
<comment type="cofactor">
    <cofactor evidence="1">
        <name>Ca(2+)</name>
        <dbReference type="ChEBI" id="CHEBI:29108"/>
    </cofactor>
</comment>
<evidence type="ECO:0000256" key="2">
    <source>
        <dbReference type="ARBA" id="ARBA00011245"/>
    </source>
</evidence>
<gene>
    <name evidence="5" type="ORF">DWV76_15940</name>
</gene>
<organism evidence="5 6">
    <name type="scientific">Segatella copri</name>
    <dbReference type="NCBI Taxonomy" id="165179"/>
    <lineage>
        <taxon>Bacteria</taxon>
        <taxon>Pseudomonadati</taxon>
        <taxon>Bacteroidota</taxon>
        <taxon>Bacteroidia</taxon>
        <taxon>Bacteroidales</taxon>
        <taxon>Prevotellaceae</taxon>
        <taxon>Segatella</taxon>
    </lineage>
</organism>
<dbReference type="InterPro" id="IPR052720">
    <property type="entry name" value="Glycosyl_hydrolase_97"/>
</dbReference>
<evidence type="ECO:0000259" key="4">
    <source>
        <dbReference type="Pfam" id="PF14508"/>
    </source>
</evidence>
<feature type="domain" description="Glycosyl-hydrolase 97 N-terminal" evidence="4">
    <location>
        <begin position="25"/>
        <end position="291"/>
    </location>
</feature>
<sequence>MVKKLFFIATLLYIGETVSAENYLVKSPDGKIVAELNTNKSLSLQFKYNGSILLQESSIGVTLNDGTDMGKNPKVASHKLSNHKETIHAPFYRQQNFETAYQELNLKLKNGFGIILRAYDEGVAYRFYTQRKGKTIILNETAAYQFGKDKKAWLPYTTTPEKPFAMAFQNIYHETRLDTAKQDLAFLPATIDCGKAKVTILESDLEKYPGMWLKANSSKEDQEKGILRAVFAPYPKEMAYYPWRHMSHVKSTCDYIATSTGKRNYPWRIFAITEHDTQMPTNNLVYALAAPNKIGDTSWIKPGKVAWDWWNDWNLKGVDFKAGINFDTYKYYIDFATSVPLKRDDY</sequence>
<dbReference type="Gene3D" id="2.70.98.10">
    <property type="match status" value="1"/>
</dbReference>
<protein>
    <recommendedName>
        <fullName evidence="4">Glycosyl-hydrolase 97 N-terminal domain-containing protein</fullName>
    </recommendedName>
</protein>